<comment type="similarity">
    <text evidence="1">Belongs to the DPCD family.</text>
</comment>
<gene>
    <name evidence="4" type="ORF">CYMTET_21250</name>
</gene>
<accession>A0AAE0G2A9</accession>
<evidence type="ECO:0000313" key="5">
    <source>
        <dbReference type="Proteomes" id="UP001190700"/>
    </source>
</evidence>
<dbReference type="AlphaFoldDB" id="A0AAE0G2A9"/>
<dbReference type="PANTHER" id="PTHR31921:SF1">
    <property type="entry name" value="PROTEIN DPCD"/>
    <property type="match status" value="1"/>
</dbReference>
<reference evidence="4 5" key="1">
    <citation type="journal article" date="2015" name="Genome Biol. Evol.">
        <title>Comparative Genomics of a Bacterivorous Green Alga Reveals Evolutionary Causalities and Consequences of Phago-Mixotrophic Mode of Nutrition.</title>
        <authorList>
            <person name="Burns J.A."/>
            <person name="Paasch A."/>
            <person name="Narechania A."/>
            <person name="Kim E."/>
        </authorList>
    </citation>
    <scope>NUCLEOTIDE SEQUENCE [LARGE SCALE GENOMIC DNA]</scope>
    <source>
        <strain evidence="4 5">PLY_AMNH</strain>
    </source>
</reference>
<comment type="caution">
    <text evidence="4">The sequence shown here is derived from an EMBL/GenBank/DDBJ whole genome shotgun (WGS) entry which is preliminary data.</text>
</comment>
<dbReference type="Pfam" id="PF14913">
    <property type="entry name" value="DPCD"/>
    <property type="match status" value="1"/>
</dbReference>
<dbReference type="Proteomes" id="UP001190700">
    <property type="component" value="Unassembled WGS sequence"/>
</dbReference>
<feature type="region of interest" description="Disordered" evidence="3">
    <location>
        <begin position="179"/>
        <end position="201"/>
    </location>
</feature>
<feature type="region of interest" description="Disordered" evidence="3">
    <location>
        <begin position="1"/>
        <end position="21"/>
    </location>
</feature>
<name>A0AAE0G2A9_9CHLO</name>
<dbReference type="PANTHER" id="PTHR31921">
    <property type="entry name" value="PROTEIN DPCD"/>
    <property type="match status" value="1"/>
</dbReference>
<keyword evidence="5" id="KW-1185">Reference proteome</keyword>
<dbReference type="PRINTS" id="PR02065">
    <property type="entry name" value="PROTEINDPCD"/>
</dbReference>
<evidence type="ECO:0000256" key="1">
    <source>
        <dbReference type="ARBA" id="ARBA00010597"/>
    </source>
</evidence>
<sequence length="201" mass="22940">MLRTGGKSTSVVSGGRKKVHTTFDDGSEMVEEYDAKTNELLVRKRRTRTVLGKENDWEYIVGDAPQTFNPDSTLMKESTQNPCFSRKDSKVNFEWRVRNLPYPPSTYDVSIDHNDGKIVIRTSNKKYYKRIDVPEMKVLGAPLEDSCLQWKHANNTLIVSYRKPEEALKADQEDQKFIKQAKTSTGGADMDLDNPEGCKQQ</sequence>
<evidence type="ECO:0000313" key="4">
    <source>
        <dbReference type="EMBL" id="KAK3270352.1"/>
    </source>
</evidence>
<organism evidence="4 5">
    <name type="scientific">Cymbomonas tetramitiformis</name>
    <dbReference type="NCBI Taxonomy" id="36881"/>
    <lineage>
        <taxon>Eukaryota</taxon>
        <taxon>Viridiplantae</taxon>
        <taxon>Chlorophyta</taxon>
        <taxon>Pyramimonadophyceae</taxon>
        <taxon>Pyramimonadales</taxon>
        <taxon>Pyramimonadaceae</taxon>
        <taxon>Cymbomonas</taxon>
    </lineage>
</organism>
<protein>
    <recommendedName>
        <fullName evidence="2">Protein DPCD</fullName>
    </recommendedName>
</protein>
<dbReference type="EMBL" id="LGRX02010451">
    <property type="protein sequence ID" value="KAK3270352.1"/>
    <property type="molecule type" value="Genomic_DNA"/>
</dbReference>
<evidence type="ECO:0000256" key="3">
    <source>
        <dbReference type="SAM" id="MobiDB-lite"/>
    </source>
</evidence>
<evidence type="ECO:0000256" key="2">
    <source>
        <dbReference type="ARBA" id="ARBA00020330"/>
    </source>
</evidence>
<dbReference type="InterPro" id="IPR026224">
    <property type="entry name" value="DPCD"/>
</dbReference>
<feature type="compositionally biased region" description="Low complexity" evidence="3">
    <location>
        <begin position="1"/>
        <end position="14"/>
    </location>
</feature>
<proteinExistence type="inferred from homology"/>